<accession>A0A6J7WGK9</accession>
<proteinExistence type="predicted"/>
<evidence type="ECO:0000313" key="1">
    <source>
        <dbReference type="EMBL" id="CAB5214023.1"/>
    </source>
</evidence>
<reference evidence="1" key="1">
    <citation type="submission" date="2020-05" db="EMBL/GenBank/DDBJ databases">
        <authorList>
            <person name="Chiriac C."/>
            <person name="Salcher M."/>
            <person name="Ghai R."/>
            <person name="Kavagutti S V."/>
        </authorList>
    </citation>
    <scope>NUCLEOTIDE SEQUENCE</scope>
</reference>
<sequence>MTELVQEVTAEQIAQHYKAALDSVALLEAGKPEDTTDEDWADTVKRNKEHLEIMLAKDFWTTEDLKPLQDAVK</sequence>
<gene>
    <name evidence="1" type="ORF">UFOVP193_4</name>
</gene>
<name>A0A6J7WGK9_9CAUD</name>
<organism evidence="1">
    <name type="scientific">uncultured Caudovirales phage</name>
    <dbReference type="NCBI Taxonomy" id="2100421"/>
    <lineage>
        <taxon>Viruses</taxon>
        <taxon>Duplodnaviria</taxon>
        <taxon>Heunggongvirae</taxon>
        <taxon>Uroviricota</taxon>
        <taxon>Caudoviricetes</taxon>
        <taxon>Peduoviridae</taxon>
        <taxon>Maltschvirus</taxon>
        <taxon>Maltschvirus maltsch</taxon>
    </lineage>
</organism>
<protein>
    <submittedName>
        <fullName evidence="1">Uncharacterized protein</fullName>
    </submittedName>
</protein>
<dbReference type="EMBL" id="LR798240">
    <property type="protein sequence ID" value="CAB5214023.1"/>
    <property type="molecule type" value="Genomic_DNA"/>
</dbReference>